<evidence type="ECO:0000313" key="3">
    <source>
        <dbReference type="Proteomes" id="UP000789342"/>
    </source>
</evidence>
<name>A0A9N9NC12_9GLOM</name>
<evidence type="ECO:0000256" key="1">
    <source>
        <dbReference type="SAM" id="MobiDB-lite"/>
    </source>
</evidence>
<sequence>DKEFFKKSPAHIKIFNWFKENRALSTKQSQLNTITNNNRDRNISPPPVKQEFSLSRNRQAAIVEHFYTFMKNELYKFLTEYKNIVPTKAVETFAKKRNSPISSDFRDADLLNMLNFVVEHVNIFLANSVFHDLYKTNPVKIFKDFKENVQHKIAHGISMNGENCWNDLAIQNVTYLSCHIIACLEEVDNKIAQNLMERAITKESRSPKKKVNNSFCKITEFFLDILEKVEEIEKEQKKKIMKKSKKEQVRKFIEFVNMMFGISLIEVNDNMTDSELNSNGES</sequence>
<organism evidence="2 3">
    <name type="scientific">Acaulospora morrowiae</name>
    <dbReference type="NCBI Taxonomy" id="94023"/>
    <lineage>
        <taxon>Eukaryota</taxon>
        <taxon>Fungi</taxon>
        <taxon>Fungi incertae sedis</taxon>
        <taxon>Mucoromycota</taxon>
        <taxon>Glomeromycotina</taxon>
        <taxon>Glomeromycetes</taxon>
        <taxon>Diversisporales</taxon>
        <taxon>Acaulosporaceae</taxon>
        <taxon>Acaulospora</taxon>
    </lineage>
</organism>
<dbReference type="Proteomes" id="UP000789342">
    <property type="component" value="Unassembled WGS sequence"/>
</dbReference>
<dbReference type="OrthoDB" id="2421714at2759"/>
<accession>A0A9N9NC12</accession>
<feature type="region of interest" description="Disordered" evidence="1">
    <location>
        <begin position="30"/>
        <end position="50"/>
    </location>
</feature>
<dbReference type="AlphaFoldDB" id="A0A9N9NC12"/>
<evidence type="ECO:0000313" key="2">
    <source>
        <dbReference type="EMBL" id="CAG8723568.1"/>
    </source>
</evidence>
<comment type="caution">
    <text evidence="2">The sequence shown here is derived from an EMBL/GenBank/DDBJ whole genome shotgun (WGS) entry which is preliminary data.</text>
</comment>
<reference evidence="2" key="1">
    <citation type="submission" date="2021-06" db="EMBL/GenBank/DDBJ databases">
        <authorList>
            <person name="Kallberg Y."/>
            <person name="Tangrot J."/>
            <person name="Rosling A."/>
        </authorList>
    </citation>
    <scope>NUCLEOTIDE SEQUENCE</scope>
    <source>
        <strain evidence="2">CL551</strain>
    </source>
</reference>
<gene>
    <name evidence="2" type="ORF">AMORRO_LOCUS13500</name>
</gene>
<feature type="non-terminal residue" evidence="2">
    <location>
        <position position="282"/>
    </location>
</feature>
<feature type="non-terminal residue" evidence="2">
    <location>
        <position position="1"/>
    </location>
</feature>
<dbReference type="EMBL" id="CAJVPV010023349">
    <property type="protein sequence ID" value="CAG8723568.1"/>
    <property type="molecule type" value="Genomic_DNA"/>
</dbReference>
<proteinExistence type="predicted"/>
<keyword evidence="3" id="KW-1185">Reference proteome</keyword>
<protein>
    <submittedName>
        <fullName evidence="2">7164_t:CDS:1</fullName>
    </submittedName>
</protein>